<dbReference type="Proteomes" id="UP001595748">
    <property type="component" value="Unassembled WGS sequence"/>
</dbReference>
<name>A0ABV8A9T5_9DEIO</name>
<accession>A0ABV8A9T5</accession>
<sequence>MGHLADAARPEFQHVVVVDVLNIRVPESLAGRWRAWLAPERQPFFLAAAQGERLGLPLVPRAGAGLTDAERDTFTVWAIPRDVDQVAWLSQLDWDELAPAVRRELLRLQVWYGRGNVPVGRHYAEVLPGLPAGRFLWRPEHLRPEVLARVVAADGRPCQRAQVPQSVWDEAAQVLPRVREIAGTFSAGVGNCFGTVMGAAGLPDAENQWVVREPFEDFLQERAVPGGRDDAPGTLLVWRSADGLVQHAAVTLGGGWAFQKSAQTWWTPRVVLPVRELIKANRTPGQRLHRYALR</sequence>
<gene>
    <name evidence="1" type="ORF">ACFOPQ_11200</name>
</gene>
<reference evidence="2" key="1">
    <citation type="journal article" date="2019" name="Int. J. Syst. Evol. Microbiol.">
        <title>The Global Catalogue of Microorganisms (GCM) 10K type strain sequencing project: providing services to taxonomists for standard genome sequencing and annotation.</title>
        <authorList>
            <consortium name="The Broad Institute Genomics Platform"/>
            <consortium name="The Broad Institute Genome Sequencing Center for Infectious Disease"/>
            <person name="Wu L."/>
            <person name="Ma J."/>
        </authorList>
    </citation>
    <scope>NUCLEOTIDE SEQUENCE [LARGE SCALE GENOMIC DNA]</scope>
    <source>
        <strain evidence="2">CCTCC AB 2013263</strain>
    </source>
</reference>
<keyword evidence="2" id="KW-1185">Reference proteome</keyword>
<evidence type="ECO:0000313" key="2">
    <source>
        <dbReference type="Proteomes" id="UP001595748"/>
    </source>
</evidence>
<proteinExistence type="predicted"/>
<protein>
    <submittedName>
        <fullName evidence="1">Uncharacterized protein</fullName>
    </submittedName>
</protein>
<evidence type="ECO:0000313" key="1">
    <source>
        <dbReference type="EMBL" id="MFC3861326.1"/>
    </source>
</evidence>
<comment type="caution">
    <text evidence="1">The sequence shown here is derived from an EMBL/GenBank/DDBJ whole genome shotgun (WGS) entry which is preliminary data.</text>
</comment>
<dbReference type="EMBL" id="JBHRZF010000135">
    <property type="protein sequence ID" value="MFC3861326.1"/>
    <property type="molecule type" value="Genomic_DNA"/>
</dbReference>
<dbReference type="RefSeq" id="WP_380078104.1">
    <property type="nucleotide sequence ID" value="NZ_JBHRZF010000135.1"/>
</dbReference>
<organism evidence="1 2">
    <name type="scientific">Deinococcus antarcticus</name>
    <dbReference type="NCBI Taxonomy" id="1298767"/>
    <lineage>
        <taxon>Bacteria</taxon>
        <taxon>Thermotogati</taxon>
        <taxon>Deinococcota</taxon>
        <taxon>Deinococci</taxon>
        <taxon>Deinococcales</taxon>
        <taxon>Deinococcaceae</taxon>
        <taxon>Deinococcus</taxon>
    </lineage>
</organism>